<proteinExistence type="predicted"/>
<dbReference type="AlphaFoldDB" id="A0A1R3GBX9"/>
<sequence>MASSTKGTSYGGDHYQGEKLNF</sequence>
<evidence type="ECO:0000256" key="1">
    <source>
        <dbReference type="SAM" id="MobiDB-lite"/>
    </source>
</evidence>
<accession>A0A1R3GBX9</accession>
<dbReference type="EMBL" id="AWWV01014640">
    <property type="protein sequence ID" value="OMO55573.1"/>
    <property type="molecule type" value="Genomic_DNA"/>
</dbReference>
<dbReference type="Proteomes" id="UP000188268">
    <property type="component" value="Unassembled WGS sequence"/>
</dbReference>
<reference evidence="2 3" key="1">
    <citation type="submission" date="2013-09" db="EMBL/GenBank/DDBJ databases">
        <title>Corchorus capsularis genome sequencing.</title>
        <authorList>
            <person name="Alam M."/>
            <person name="Haque M.S."/>
            <person name="Islam M.S."/>
            <person name="Emdad E.M."/>
            <person name="Islam M.M."/>
            <person name="Ahmed B."/>
            <person name="Halim A."/>
            <person name="Hossen Q.M.M."/>
            <person name="Hossain M.Z."/>
            <person name="Ahmed R."/>
            <person name="Khan M.M."/>
            <person name="Islam R."/>
            <person name="Rashid M.M."/>
            <person name="Khan S.A."/>
            <person name="Rahman M.S."/>
            <person name="Alam M."/>
        </authorList>
    </citation>
    <scope>NUCLEOTIDE SEQUENCE [LARGE SCALE GENOMIC DNA]</scope>
    <source>
        <strain evidence="3">cv. CVL-1</strain>
        <tissue evidence="2">Whole seedling</tissue>
    </source>
</reference>
<feature type="region of interest" description="Disordered" evidence="1">
    <location>
        <begin position="1"/>
        <end position="22"/>
    </location>
</feature>
<comment type="caution">
    <text evidence="2">The sequence shown here is derived from an EMBL/GenBank/DDBJ whole genome shotgun (WGS) entry which is preliminary data.</text>
</comment>
<evidence type="ECO:0000313" key="2">
    <source>
        <dbReference type="EMBL" id="OMO55573.1"/>
    </source>
</evidence>
<keyword evidence="3" id="KW-1185">Reference proteome</keyword>
<gene>
    <name evidence="2" type="ORF">CCACVL1_27169</name>
</gene>
<evidence type="ECO:0000313" key="3">
    <source>
        <dbReference type="Proteomes" id="UP000188268"/>
    </source>
</evidence>
<name>A0A1R3GBX9_COCAP</name>
<dbReference type="Gramene" id="OMO55573">
    <property type="protein sequence ID" value="OMO55573"/>
    <property type="gene ID" value="CCACVL1_27169"/>
</dbReference>
<protein>
    <submittedName>
        <fullName evidence="2">Uncharacterized protein</fullName>
    </submittedName>
</protein>
<organism evidence="2 3">
    <name type="scientific">Corchorus capsularis</name>
    <name type="common">Jute</name>
    <dbReference type="NCBI Taxonomy" id="210143"/>
    <lineage>
        <taxon>Eukaryota</taxon>
        <taxon>Viridiplantae</taxon>
        <taxon>Streptophyta</taxon>
        <taxon>Embryophyta</taxon>
        <taxon>Tracheophyta</taxon>
        <taxon>Spermatophyta</taxon>
        <taxon>Magnoliopsida</taxon>
        <taxon>eudicotyledons</taxon>
        <taxon>Gunneridae</taxon>
        <taxon>Pentapetalae</taxon>
        <taxon>rosids</taxon>
        <taxon>malvids</taxon>
        <taxon>Malvales</taxon>
        <taxon>Malvaceae</taxon>
        <taxon>Grewioideae</taxon>
        <taxon>Apeibeae</taxon>
        <taxon>Corchorus</taxon>
    </lineage>
</organism>